<name>M4VZN3_9BACT</name>
<dbReference type="KEGG" id="man:A11S_1842"/>
<dbReference type="Proteomes" id="UP000011932">
    <property type="component" value="Chromosome"/>
</dbReference>
<dbReference type="RefSeq" id="WP_015468172.1">
    <property type="nucleotide sequence ID" value="NC_020812.1"/>
</dbReference>
<evidence type="ECO:0000313" key="2">
    <source>
        <dbReference type="Proteomes" id="UP000011932"/>
    </source>
</evidence>
<reference evidence="1 2" key="1">
    <citation type="journal article" date="2013" name="ISME J.">
        <title>By their genes ye shall know them: genomic signatures of predatory bacteria.</title>
        <authorList>
            <person name="Pasternak Z."/>
            <person name="Pietrokovski S."/>
            <person name="Rotem O."/>
            <person name="Gophna U."/>
            <person name="Lurie-Weinberger M.N."/>
            <person name="Jurkevitch E."/>
        </authorList>
    </citation>
    <scope>NUCLEOTIDE SEQUENCE [LARGE SCALE GENOMIC DNA]</scope>
    <source>
        <strain evidence="1">EPB</strain>
    </source>
</reference>
<dbReference type="STRING" id="349215.A11S_1842"/>
<dbReference type="HOGENOM" id="CLU_097503_0_0_5"/>
<accession>M4VZN3</accession>
<dbReference type="EMBL" id="CP003538">
    <property type="protein sequence ID" value="AGH98644.1"/>
    <property type="molecule type" value="Genomic_DNA"/>
</dbReference>
<protein>
    <submittedName>
        <fullName evidence="1">Uncharacterized protein</fullName>
    </submittedName>
</protein>
<evidence type="ECO:0000313" key="1">
    <source>
        <dbReference type="EMBL" id="AGH98644.1"/>
    </source>
</evidence>
<proteinExistence type="predicted"/>
<organism evidence="1 2">
    <name type="scientific">Micavibrio aeruginosavorus EPB</name>
    <dbReference type="NCBI Taxonomy" id="349215"/>
    <lineage>
        <taxon>Bacteria</taxon>
        <taxon>Pseudomonadati</taxon>
        <taxon>Bdellovibrionota</taxon>
        <taxon>Bdellovibrionia</taxon>
        <taxon>Bdellovibrionales</taxon>
        <taxon>Pseudobdellovibrionaceae</taxon>
        <taxon>Micavibrio</taxon>
    </lineage>
</organism>
<dbReference type="AlphaFoldDB" id="M4VZN3"/>
<dbReference type="OrthoDB" id="5476657at2"/>
<gene>
    <name evidence="1" type="ORF">A11S_1842</name>
</gene>
<sequence length="249" mass="26095">MTTTMIENKRSGERGNVLFLILIAVALFAALSYAVTQSTRSGSGDASGETALISSAQLTQYPAGVRTAIVRMVIAGTDVNELKFNPPSDFDEITTEDEERSAVFHPQGGGAVFTNAPADMMASSGGNTAGNWYFNMKNQIQDIGLTDAASNSGNDLIAYLPGVTQTVCRKMNEELGIGSSIPTGEAAYVPSGAQEGATSDFMNDSYPALAATPGEVIGDGASDTLKGQPFGCYDAGGNVYVYYHVLVER</sequence>